<evidence type="ECO:0000256" key="1">
    <source>
        <dbReference type="SAM" id="MobiDB-lite"/>
    </source>
</evidence>
<sequence>MGKDGKQDQLIEKTYKDAVEVVQVDGKLSRGINGSSNVMESTFFVSPGNQNSETSWQDSRERKIETKSTQSKQKRAVNPEDEPFFKL</sequence>
<feature type="compositionally biased region" description="Polar residues" evidence="1">
    <location>
        <begin position="44"/>
        <end position="57"/>
    </location>
</feature>
<proteinExistence type="predicted"/>
<name>A0ABR1AZX1_POLSC</name>
<dbReference type="Proteomes" id="UP001359485">
    <property type="component" value="Unassembled WGS sequence"/>
</dbReference>
<gene>
    <name evidence="2" type="ORF">RUM44_007155</name>
</gene>
<feature type="region of interest" description="Disordered" evidence="1">
    <location>
        <begin position="44"/>
        <end position="87"/>
    </location>
</feature>
<dbReference type="EMBL" id="JAWJWF010000005">
    <property type="protein sequence ID" value="KAK6632125.1"/>
    <property type="molecule type" value="Genomic_DNA"/>
</dbReference>
<reference evidence="2 3" key="1">
    <citation type="submission" date="2023-09" db="EMBL/GenBank/DDBJ databases">
        <title>Genomes of two closely related lineages of the louse Polyplax serrata with different host specificities.</title>
        <authorList>
            <person name="Martinu J."/>
            <person name="Tarabai H."/>
            <person name="Stefka J."/>
            <person name="Hypsa V."/>
        </authorList>
    </citation>
    <scope>NUCLEOTIDE SEQUENCE [LARGE SCALE GENOMIC DNA]</scope>
    <source>
        <strain evidence="2">98ZLc_SE</strain>
    </source>
</reference>
<accession>A0ABR1AZX1</accession>
<protein>
    <submittedName>
        <fullName evidence="2">Uncharacterized protein</fullName>
    </submittedName>
</protein>
<evidence type="ECO:0000313" key="3">
    <source>
        <dbReference type="Proteomes" id="UP001359485"/>
    </source>
</evidence>
<organism evidence="2 3">
    <name type="scientific">Polyplax serrata</name>
    <name type="common">Common mouse louse</name>
    <dbReference type="NCBI Taxonomy" id="468196"/>
    <lineage>
        <taxon>Eukaryota</taxon>
        <taxon>Metazoa</taxon>
        <taxon>Ecdysozoa</taxon>
        <taxon>Arthropoda</taxon>
        <taxon>Hexapoda</taxon>
        <taxon>Insecta</taxon>
        <taxon>Pterygota</taxon>
        <taxon>Neoptera</taxon>
        <taxon>Paraneoptera</taxon>
        <taxon>Psocodea</taxon>
        <taxon>Troctomorpha</taxon>
        <taxon>Phthiraptera</taxon>
        <taxon>Anoplura</taxon>
        <taxon>Polyplacidae</taxon>
        <taxon>Polyplax</taxon>
    </lineage>
</organism>
<evidence type="ECO:0000313" key="2">
    <source>
        <dbReference type="EMBL" id="KAK6632125.1"/>
    </source>
</evidence>
<keyword evidence="3" id="KW-1185">Reference proteome</keyword>
<comment type="caution">
    <text evidence="2">The sequence shown here is derived from an EMBL/GenBank/DDBJ whole genome shotgun (WGS) entry which is preliminary data.</text>
</comment>